<reference evidence="2 3" key="1">
    <citation type="submission" date="2018-11" db="EMBL/GenBank/DDBJ databases">
        <title>Genomes From Bacteria Associated with the Canine Oral Cavity: a Test Case for Automated Genome-Based Taxonomic Assignment.</title>
        <authorList>
            <person name="Coil D.A."/>
            <person name="Jospin G."/>
            <person name="Darling A.E."/>
            <person name="Wallis C."/>
            <person name="Davis I.J."/>
            <person name="Harris S."/>
            <person name="Eisen J.A."/>
            <person name="Holcombe L.J."/>
            <person name="O'Flynn C."/>
        </authorList>
    </citation>
    <scope>NUCLEOTIDE SEQUENCE [LARGE SCALE GENOMIC DNA]</scope>
    <source>
        <strain evidence="2 3">OH887_COT-365</strain>
    </source>
</reference>
<dbReference type="Proteomes" id="UP000280819">
    <property type="component" value="Unassembled WGS sequence"/>
</dbReference>
<proteinExistence type="predicted"/>
<name>A0A3P1T8D3_9ACTN</name>
<dbReference type="InterPro" id="IPR000182">
    <property type="entry name" value="GNAT_dom"/>
</dbReference>
<dbReference type="PROSITE" id="PS51186">
    <property type="entry name" value="GNAT"/>
    <property type="match status" value="1"/>
</dbReference>
<evidence type="ECO:0000313" key="3">
    <source>
        <dbReference type="Proteomes" id="UP000280819"/>
    </source>
</evidence>
<dbReference type="SUPFAM" id="SSF55729">
    <property type="entry name" value="Acyl-CoA N-acyltransferases (Nat)"/>
    <property type="match status" value="2"/>
</dbReference>
<protein>
    <submittedName>
        <fullName evidence="2">N-acetyltransferase</fullName>
    </submittedName>
</protein>
<evidence type="ECO:0000259" key="1">
    <source>
        <dbReference type="PROSITE" id="PS51186"/>
    </source>
</evidence>
<evidence type="ECO:0000313" key="2">
    <source>
        <dbReference type="EMBL" id="RRD05704.1"/>
    </source>
</evidence>
<organism evidence="2 3">
    <name type="scientific">Arachnia propionica</name>
    <dbReference type="NCBI Taxonomy" id="1750"/>
    <lineage>
        <taxon>Bacteria</taxon>
        <taxon>Bacillati</taxon>
        <taxon>Actinomycetota</taxon>
        <taxon>Actinomycetes</taxon>
        <taxon>Propionibacteriales</taxon>
        <taxon>Propionibacteriaceae</taxon>
        <taxon>Arachnia</taxon>
    </lineage>
</organism>
<feature type="domain" description="N-acetyltransferase" evidence="1">
    <location>
        <begin position="9"/>
        <end position="185"/>
    </location>
</feature>
<gene>
    <name evidence="2" type="ORF">EII34_05705</name>
</gene>
<dbReference type="RefSeq" id="WP_124843822.1">
    <property type="nucleotide sequence ID" value="NZ_RQZG01000005.1"/>
</dbReference>
<dbReference type="Gene3D" id="3.40.630.30">
    <property type="match status" value="1"/>
</dbReference>
<sequence length="356" mass="38826">MTVSIEEILTPQQADETSWVAFHRLRQLAFDEELGQGVRQVTPENALKAERSDTMFATRRWLAWLDSQPVGTAVLDVNTVDDPTGGFVTIFVVPGLRRRGIGRQLAERVRTGLGQETTRLVSEISTPPPSGDEMILTSPSGAGAVPKDHPGVQMALSFGFRLGQVGRIGHYEFEDPAVPLDQALSEARAAARGYEVLCLEGVPAPELRDDLAVLKARMSVDEPVGELPRVLTQWDAARVVEFYSGQAEVCRVFIALAVEKATGRAVAINELLSSRSLPANPLYQWDTLVLPEHRGHRLGMLVKAANLQAVHAAVPEARLVTTFNAAENQPMLAVNEALGFRTHHLAGSFSITREQS</sequence>
<dbReference type="Pfam" id="PF00583">
    <property type="entry name" value="Acetyltransf_1"/>
    <property type="match status" value="1"/>
</dbReference>
<dbReference type="EMBL" id="RQZG01000005">
    <property type="protein sequence ID" value="RRD05704.1"/>
    <property type="molecule type" value="Genomic_DNA"/>
</dbReference>
<accession>A0A3P1T8D3</accession>
<dbReference type="AlphaFoldDB" id="A0A3P1T8D3"/>
<comment type="caution">
    <text evidence="2">The sequence shown here is derived from an EMBL/GenBank/DDBJ whole genome shotgun (WGS) entry which is preliminary data.</text>
</comment>
<dbReference type="CDD" id="cd04301">
    <property type="entry name" value="NAT_SF"/>
    <property type="match status" value="1"/>
</dbReference>
<keyword evidence="2" id="KW-0808">Transferase</keyword>
<dbReference type="GO" id="GO:0016747">
    <property type="term" value="F:acyltransferase activity, transferring groups other than amino-acyl groups"/>
    <property type="evidence" value="ECO:0007669"/>
    <property type="project" value="InterPro"/>
</dbReference>
<dbReference type="InterPro" id="IPR016181">
    <property type="entry name" value="Acyl_CoA_acyltransferase"/>
</dbReference>
<dbReference type="OrthoDB" id="4119890at2"/>